<keyword evidence="3 8" id="KW-0808">Transferase</keyword>
<gene>
    <name evidence="8" type="ORF">COW82_00360</name>
</gene>
<evidence type="ECO:0000313" key="9">
    <source>
        <dbReference type="Proteomes" id="UP000231276"/>
    </source>
</evidence>
<sequence length="88" mass="9397">MKTKATLFSERVLKTVKGIKKGQTLSYKEVAIRAGSPGASRAVGNLMKKNLDKSVPCHRVIRSDGKLGGYNGLKGEKAGLLKKEGVVV</sequence>
<dbReference type="PANTHER" id="PTHR10815">
    <property type="entry name" value="METHYLATED-DNA--PROTEIN-CYSTEINE METHYLTRANSFERASE"/>
    <property type="match status" value="1"/>
</dbReference>
<dbReference type="NCBIfam" id="TIGR00589">
    <property type="entry name" value="ogt"/>
    <property type="match status" value="1"/>
</dbReference>
<dbReference type="Pfam" id="PF01035">
    <property type="entry name" value="DNA_binding_1"/>
    <property type="match status" value="1"/>
</dbReference>
<dbReference type="AlphaFoldDB" id="A0A2H0DX26"/>
<comment type="caution">
    <text evidence="8">The sequence shown here is derived from an EMBL/GenBank/DDBJ whole genome shotgun (WGS) entry which is preliminary data.</text>
</comment>
<proteinExistence type="predicted"/>
<dbReference type="CDD" id="cd06445">
    <property type="entry name" value="ATase"/>
    <property type="match status" value="1"/>
</dbReference>
<dbReference type="InterPro" id="IPR036217">
    <property type="entry name" value="MethylDNA_cys_MeTrfase_DNAb"/>
</dbReference>
<dbReference type="SUPFAM" id="SSF46767">
    <property type="entry name" value="Methylated DNA-protein cysteine methyltransferase, C-terminal domain"/>
    <property type="match status" value="1"/>
</dbReference>
<dbReference type="GO" id="GO:0003908">
    <property type="term" value="F:methylated-DNA-[protein]-cysteine S-methyltransferase activity"/>
    <property type="evidence" value="ECO:0007669"/>
    <property type="project" value="UniProtKB-EC"/>
</dbReference>
<evidence type="ECO:0000256" key="1">
    <source>
        <dbReference type="ARBA" id="ARBA00001286"/>
    </source>
</evidence>
<reference evidence="8 9" key="1">
    <citation type="submission" date="2017-09" db="EMBL/GenBank/DDBJ databases">
        <title>Depth-based differentiation of microbial function through sediment-hosted aquifers and enrichment of novel symbionts in the deep terrestrial subsurface.</title>
        <authorList>
            <person name="Probst A.J."/>
            <person name="Ladd B."/>
            <person name="Jarett J.K."/>
            <person name="Geller-Mcgrath D.E."/>
            <person name="Sieber C.M."/>
            <person name="Emerson J.B."/>
            <person name="Anantharaman K."/>
            <person name="Thomas B.C."/>
            <person name="Malmstrom R."/>
            <person name="Stieglmeier M."/>
            <person name="Klingl A."/>
            <person name="Woyke T."/>
            <person name="Ryan C.M."/>
            <person name="Banfield J.F."/>
        </authorList>
    </citation>
    <scope>NUCLEOTIDE SEQUENCE [LARGE SCALE GENOMIC DNA]</scope>
    <source>
        <strain evidence="8">CG22_combo_CG10-13_8_21_14_all_43_18</strain>
    </source>
</reference>
<dbReference type="Gene3D" id="1.10.10.10">
    <property type="entry name" value="Winged helix-like DNA-binding domain superfamily/Winged helix DNA-binding domain"/>
    <property type="match status" value="1"/>
</dbReference>
<dbReference type="PANTHER" id="PTHR10815:SF13">
    <property type="entry name" value="METHYLATED-DNA--PROTEIN-CYSTEINE METHYLTRANSFERASE"/>
    <property type="match status" value="1"/>
</dbReference>
<keyword evidence="5" id="KW-0234">DNA repair</keyword>
<feature type="domain" description="Methylated-DNA-[protein]-cysteine S-methyltransferase DNA binding" evidence="7">
    <location>
        <begin position="8"/>
        <end position="86"/>
    </location>
</feature>
<evidence type="ECO:0000256" key="4">
    <source>
        <dbReference type="ARBA" id="ARBA00022763"/>
    </source>
</evidence>
<dbReference type="InterPro" id="IPR036388">
    <property type="entry name" value="WH-like_DNA-bd_sf"/>
</dbReference>
<evidence type="ECO:0000256" key="3">
    <source>
        <dbReference type="ARBA" id="ARBA00022679"/>
    </source>
</evidence>
<protein>
    <submittedName>
        <fullName evidence="8">6-O-methylguanine DNA methyltransferase</fullName>
    </submittedName>
</protein>
<comment type="catalytic activity">
    <reaction evidence="6">
        <text>a 6-O-methyl-2'-deoxyguanosine in DNA + L-cysteinyl-[protein] = S-methyl-L-cysteinyl-[protein] + a 2'-deoxyguanosine in DNA</text>
        <dbReference type="Rhea" id="RHEA:24000"/>
        <dbReference type="Rhea" id="RHEA-COMP:10131"/>
        <dbReference type="Rhea" id="RHEA-COMP:10132"/>
        <dbReference type="Rhea" id="RHEA-COMP:11367"/>
        <dbReference type="Rhea" id="RHEA-COMP:11368"/>
        <dbReference type="ChEBI" id="CHEBI:29950"/>
        <dbReference type="ChEBI" id="CHEBI:82612"/>
        <dbReference type="ChEBI" id="CHEBI:85445"/>
        <dbReference type="ChEBI" id="CHEBI:85448"/>
        <dbReference type="EC" id="2.1.1.63"/>
    </reaction>
</comment>
<evidence type="ECO:0000256" key="5">
    <source>
        <dbReference type="ARBA" id="ARBA00023204"/>
    </source>
</evidence>
<dbReference type="PROSITE" id="PS00374">
    <property type="entry name" value="MGMT"/>
    <property type="match status" value="1"/>
</dbReference>
<dbReference type="InterPro" id="IPR001497">
    <property type="entry name" value="MethylDNA_cys_MeTrfase_AS"/>
</dbReference>
<evidence type="ECO:0000259" key="7">
    <source>
        <dbReference type="Pfam" id="PF01035"/>
    </source>
</evidence>
<keyword evidence="2 8" id="KW-0489">Methyltransferase</keyword>
<evidence type="ECO:0000256" key="6">
    <source>
        <dbReference type="ARBA" id="ARBA00049348"/>
    </source>
</evidence>
<evidence type="ECO:0000313" key="8">
    <source>
        <dbReference type="EMBL" id="PIP86735.1"/>
    </source>
</evidence>
<dbReference type="GO" id="GO:0006281">
    <property type="term" value="P:DNA repair"/>
    <property type="evidence" value="ECO:0007669"/>
    <property type="project" value="UniProtKB-KW"/>
</dbReference>
<organism evidence="8 9">
    <name type="scientific">Candidatus Campbellbacteria bacterium CG22_combo_CG10-13_8_21_14_all_43_18</name>
    <dbReference type="NCBI Taxonomy" id="1974530"/>
    <lineage>
        <taxon>Bacteria</taxon>
        <taxon>Candidatus Campbelliibacteriota</taxon>
    </lineage>
</organism>
<dbReference type="InterPro" id="IPR014048">
    <property type="entry name" value="MethylDNA_cys_MeTrfase_DNA-bd"/>
</dbReference>
<dbReference type="GO" id="GO:0032259">
    <property type="term" value="P:methylation"/>
    <property type="evidence" value="ECO:0007669"/>
    <property type="project" value="UniProtKB-KW"/>
</dbReference>
<comment type="catalytic activity">
    <reaction evidence="1">
        <text>a 4-O-methyl-thymidine in DNA + L-cysteinyl-[protein] = a thymidine in DNA + S-methyl-L-cysteinyl-[protein]</text>
        <dbReference type="Rhea" id="RHEA:53428"/>
        <dbReference type="Rhea" id="RHEA-COMP:10131"/>
        <dbReference type="Rhea" id="RHEA-COMP:10132"/>
        <dbReference type="Rhea" id="RHEA-COMP:13555"/>
        <dbReference type="Rhea" id="RHEA-COMP:13556"/>
        <dbReference type="ChEBI" id="CHEBI:29950"/>
        <dbReference type="ChEBI" id="CHEBI:82612"/>
        <dbReference type="ChEBI" id="CHEBI:137386"/>
        <dbReference type="ChEBI" id="CHEBI:137387"/>
        <dbReference type="EC" id="2.1.1.63"/>
    </reaction>
</comment>
<name>A0A2H0DX26_9BACT</name>
<accession>A0A2H0DX26</accession>
<evidence type="ECO:0000256" key="2">
    <source>
        <dbReference type="ARBA" id="ARBA00022603"/>
    </source>
</evidence>
<dbReference type="Proteomes" id="UP000231276">
    <property type="component" value="Unassembled WGS sequence"/>
</dbReference>
<dbReference type="EMBL" id="PCTS01000006">
    <property type="protein sequence ID" value="PIP86735.1"/>
    <property type="molecule type" value="Genomic_DNA"/>
</dbReference>
<keyword evidence="4" id="KW-0227">DNA damage</keyword>